<dbReference type="AlphaFoldDB" id="A0A921REI0"/>
<evidence type="ECO:0000313" key="2">
    <source>
        <dbReference type="EMBL" id="KAG0538771.1"/>
    </source>
</evidence>
<evidence type="ECO:0000256" key="1">
    <source>
        <dbReference type="SAM" id="Phobius"/>
    </source>
</evidence>
<accession>A0A921REI0</accession>
<feature type="transmembrane region" description="Helical" evidence="1">
    <location>
        <begin position="56"/>
        <end position="78"/>
    </location>
</feature>
<reference evidence="2" key="2">
    <citation type="submission" date="2020-10" db="EMBL/GenBank/DDBJ databases">
        <authorList>
            <person name="Cooper E.A."/>
            <person name="Brenton Z.W."/>
            <person name="Flinn B.S."/>
            <person name="Jenkins J."/>
            <person name="Shu S."/>
            <person name="Flowers D."/>
            <person name="Luo F."/>
            <person name="Wang Y."/>
            <person name="Xia P."/>
            <person name="Barry K."/>
            <person name="Daum C."/>
            <person name="Lipzen A."/>
            <person name="Yoshinaga Y."/>
            <person name="Schmutz J."/>
            <person name="Saski C."/>
            <person name="Vermerris W."/>
            <person name="Kresovich S."/>
        </authorList>
    </citation>
    <scope>NUCLEOTIDE SEQUENCE</scope>
</reference>
<dbReference type="Proteomes" id="UP000807115">
    <property type="component" value="Chromosome 3"/>
</dbReference>
<dbReference type="EMBL" id="CM027682">
    <property type="protein sequence ID" value="KAG0538771.1"/>
    <property type="molecule type" value="Genomic_DNA"/>
</dbReference>
<dbReference type="PANTHER" id="PTHR33994:SF27">
    <property type="entry name" value="OS01G0771700 PROTEIN"/>
    <property type="match status" value="1"/>
</dbReference>
<organism evidence="2 3">
    <name type="scientific">Sorghum bicolor</name>
    <name type="common">Sorghum</name>
    <name type="synonym">Sorghum vulgare</name>
    <dbReference type="NCBI Taxonomy" id="4558"/>
    <lineage>
        <taxon>Eukaryota</taxon>
        <taxon>Viridiplantae</taxon>
        <taxon>Streptophyta</taxon>
        <taxon>Embryophyta</taxon>
        <taxon>Tracheophyta</taxon>
        <taxon>Spermatophyta</taxon>
        <taxon>Magnoliopsida</taxon>
        <taxon>Liliopsida</taxon>
        <taxon>Poales</taxon>
        <taxon>Poaceae</taxon>
        <taxon>PACMAD clade</taxon>
        <taxon>Panicoideae</taxon>
        <taxon>Andropogonodae</taxon>
        <taxon>Andropogoneae</taxon>
        <taxon>Sorghinae</taxon>
        <taxon>Sorghum</taxon>
    </lineage>
</organism>
<keyword evidence="1" id="KW-0472">Membrane</keyword>
<proteinExistence type="predicted"/>
<sequence length="238" mass="26223">MGLGANDDGVDHEAVPAFDYHAIFANPRDDEAPPVWGYRAPSRWSRMSDEDLDKSLAFITTCIAIALLVLWTGVQWHVQVLNSRPSFSVALAGYGGIDPGNPGRVVSPAFDVTLRMNRTCVDRADVVVSYAGVALGWARAEPWDCPEKQRAKDVEVVARGSGVGLPMHLRDRMASEWRSGKMELDIDVTIFGTNTSAPHGAGDLPLKVMTCKVRFDGQKSEPLSFAWYELHPYIVYDD</sequence>
<evidence type="ECO:0000313" key="3">
    <source>
        <dbReference type="Proteomes" id="UP000807115"/>
    </source>
</evidence>
<dbReference type="OMA" id="DRMASEW"/>
<keyword evidence="1" id="KW-1133">Transmembrane helix</keyword>
<evidence type="ECO:0008006" key="4">
    <source>
        <dbReference type="Google" id="ProtNLM"/>
    </source>
</evidence>
<reference evidence="2" key="1">
    <citation type="journal article" date="2019" name="BMC Genomics">
        <title>A new reference genome for Sorghum bicolor reveals high levels of sequence similarity between sweet and grain genotypes: implications for the genetics of sugar metabolism.</title>
        <authorList>
            <person name="Cooper E.A."/>
            <person name="Brenton Z.W."/>
            <person name="Flinn B.S."/>
            <person name="Jenkins J."/>
            <person name="Shu S."/>
            <person name="Flowers D."/>
            <person name="Luo F."/>
            <person name="Wang Y."/>
            <person name="Xia P."/>
            <person name="Barry K."/>
            <person name="Daum C."/>
            <person name="Lipzen A."/>
            <person name="Yoshinaga Y."/>
            <person name="Schmutz J."/>
            <person name="Saski C."/>
            <person name="Vermerris W."/>
            <person name="Kresovich S."/>
        </authorList>
    </citation>
    <scope>NUCLEOTIDE SEQUENCE</scope>
</reference>
<dbReference type="Gramene" id="EES03380">
    <property type="protein sequence ID" value="EES03380"/>
    <property type="gene ID" value="SORBI_3003G245000"/>
</dbReference>
<comment type="caution">
    <text evidence="2">The sequence shown here is derived from an EMBL/GenBank/DDBJ whole genome shotgun (WGS) entry which is preliminary data.</text>
</comment>
<gene>
    <name evidence="2" type="ORF">BDA96_03G265300</name>
</gene>
<name>A0A921REI0_SORBI</name>
<protein>
    <recommendedName>
        <fullName evidence="4">Late embryogenesis abundant protein LEA-2 subgroup domain-containing protein</fullName>
    </recommendedName>
</protein>
<dbReference type="PANTHER" id="PTHR33994">
    <property type="entry name" value="OS04G0515000 PROTEIN"/>
    <property type="match status" value="1"/>
</dbReference>
<keyword evidence="1" id="KW-0812">Transmembrane</keyword>